<keyword evidence="3" id="KW-0645">Protease</keyword>
<protein>
    <submittedName>
        <fullName evidence="2">Metal-dependent hydrolase</fullName>
    </submittedName>
    <submittedName>
        <fullName evidence="3">SprT family zinc-dependent metalloprotease</fullName>
        <ecNumber evidence="3">3.4.-.-</ecNumber>
    </submittedName>
</protein>
<accession>A0AAV4YRB9</accession>
<dbReference type="Proteomes" id="UP000886939">
    <property type="component" value="Unassembled WGS sequence"/>
</dbReference>
<dbReference type="EMBL" id="BPNI01000184">
    <property type="protein sequence ID" value="GJA43509.1"/>
    <property type="molecule type" value="Genomic_DNA"/>
</dbReference>
<dbReference type="AlphaFoldDB" id="A0AAV4YRB9"/>
<keyword evidence="3" id="KW-0482">Metalloprotease</keyword>
<dbReference type="Proteomes" id="UP001304847">
    <property type="component" value="Unassembled WGS sequence"/>
</dbReference>
<evidence type="ECO:0000313" key="4">
    <source>
        <dbReference type="Proteomes" id="UP000886939"/>
    </source>
</evidence>
<reference evidence="2" key="1">
    <citation type="submission" date="2021-07" db="EMBL/GenBank/DDBJ databases">
        <title>Draft genome sequence of carbapenem-resistant Aeromonas spp. in Japan.</title>
        <authorList>
            <person name="Maehana S."/>
            <person name="Suzuki M."/>
            <person name="Kitasato H."/>
        </authorList>
    </citation>
    <scope>NUCLEOTIDE SEQUENCE</scope>
    <source>
        <strain evidence="2">KAM343</strain>
    </source>
</reference>
<dbReference type="CDD" id="cd07344">
    <property type="entry name" value="M48_yhfN_like"/>
    <property type="match status" value="1"/>
</dbReference>
<evidence type="ECO:0000313" key="2">
    <source>
        <dbReference type="EMBL" id="GJA43509.1"/>
    </source>
</evidence>
<dbReference type="InterPro" id="IPR053136">
    <property type="entry name" value="UTP_pyrophosphatase-like"/>
</dbReference>
<dbReference type="PANTHER" id="PTHR30399:SF1">
    <property type="entry name" value="UTP PYROPHOSPHATASE"/>
    <property type="match status" value="1"/>
</dbReference>
<dbReference type="InterPro" id="IPR002725">
    <property type="entry name" value="YgjP-like_metallopeptidase"/>
</dbReference>
<dbReference type="EC" id="3.4.-.-" evidence="3"/>
<organism evidence="2 4">
    <name type="scientific">Aeromonas caviae</name>
    <name type="common">Aeromonas punctata</name>
    <dbReference type="NCBI Taxonomy" id="648"/>
    <lineage>
        <taxon>Bacteria</taxon>
        <taxon>Pseudomonadati</taxon>
        <taxon>Pseudomonadota</taxon>
        <taxon>Gammaproteobacteria</taxon>
        <taxon>Aeromonadales</taxon>
        <taxon>Aeromonadaceae</taxon>
        <taxon>Aeromonas</taxon>
    </lineage>
</organism>
<dbReference type="PANTHER" id="PTHR30399">
    <property type="entry name" value="UNCHARACTERIZED PROTEIN YGJP"/>
    <property type="match status" value="1"/>
</dbReference>
<evidence type="ECO:0000259" key="1">
    <source>
        <dbReference type="Pfam" id="PF01863"/>
    </source>
</evidence>
<evidence type="ECO:0000313" key="5">
    <source>
        <dbReference type="Proteomes" id="UP001304847"/>
    </source>
</evidence>
<sequence>MPFITIGELTLELQHKGIKNLHINVLPPDGRVRVSAPASLSDTAIRVAVVRRLPWIRQQQAHFQAQPRQSERQMCSGETHYLWGRGYRLEVIHCEEAPSVKLQGGWIWMRVPAHYDAAKREELLLGWYRQLLRQRLPVLLEKWQSALKVAPGFVGIKRMKTKWGSCNTLAGRIWLNLELVKKPPECLEFIVVHELIHLLERKHNERFMTLIDLHLPNWREHREKLNKMPLAFNRWGY</sequence>
<keyword evidence="2" id="KW-0378">Hydrolase</keyword>
<keyword evidence="5" id="KW-1185">Reference proteome</keyword>
<evidence type="ECO:0000313" key="3">
    <source>
        <dbReference type="EMBL" id="MEA9438727.1"/>
    </source>
</evidence>
<feature type="domain" description="YgjP-like metallopeptidase" evidence="1">
    <location>
        <begin position="26"/>
        <end position="227"/>
    </location>
</feature>
<comment type="caution">
    <text evidence="2">The sequence shown here is derived from an EMBL/GenBank/DDBJ whole genome shotgun (WGS) entry which is preliminary data.</text>
</comment>
<dbReference type="RefSeq" id="WP_223917462.1">
    <property type="nucleotide sequence ID" value="NZ_BPNG01000188.1"/>
</dbReference>
<gene>
    <name evidence="2" type="ORF">KAM343_43050</name>
    <name evidence="3" type="ORF">VCX44_23760</name>
</gene>
<dbReference type="Pfam" id="PF01863">
    <property type="entry name" value="YgjP-like"/>
    <property type="match status" value="1"/>
</dbReference>
<dbReference type="GO" id="GO:0008237">
    <property type="term" value="F:metallopeptidase activity"/>
    <property type="evidence" value="ECO:0007669"/>
    <property type="project" value="UniProtKB-KW"/>
</dbReference>
<dbReference type="Gene3D" id="3.30.2010.10">
    <property type="entry name" value="Metalloproteases ('zincins'), catalytic domain"/>
    <property type="match status" value="1"/>
</dbReference>
<reference evidence="3 5" key="2">
    <citation type="submission" date="2023-12" db="EMBL/GenBank/DDBJ databases">
        <title>Characterization of antibiotic resistance in Aeromonas spp. in hospital effluent.</title>
        <authorList>
            <person name="Negoseki B.R.S."/>
            <person name="Krul D."/>
            <person name="Siqueira A.C."/>
            <person name="Almeida M."/>
            <person name="Mesa D."/>
            <person name="Conte D."/>
            <person name="Dalla-Costa L.M."/>
        </authorList>
    </citation>
    <scope>NUCLEOTIDE SEQUENCE [LARGE SCALE GENOMIC DNA]</scope>
    <source>
        <strain evidence="3 5">36v</strain>
    </source>
</reference>
<proteinExistence type="predicted"/>
<name>A0AAV4YRB9_AERCA</name>
<dbReference type="EMBL" id="JAYGOJ010000261">
    <property type="protein sequence ID" value="MEA9438727.1"/>
    <property type="molecule type" value="Genomic_DNA"/>
</dbReference>